<dbReference type="AlphaFoldDB" id="A0AA39JX43"/>
<evidence type="ECO:0000313" key="2">
    <source>
        <dbReference type="Proteomes" id="UP001175211"/>
    </source>
</evidence>
<name>A0AA39JX43_ARMTA</name>
<keyword evidence="2" id="KW-1185">Reference proteome</keyword>
<dbReference type="GeneID" id="85350076"/>
<dbReference type="EMBL" id="JAUEPS010000035">
    <property type="protein sequence ID" value="KAK0450532.1"/>
    <property type="molecule type" value="Genomic_DNA"/>
</dbReference>
<sequence length="79" mass="8896">SIPICEHDAILERQLQIISGLAISPWHTFDELERVLSLAETWGARGVLDIVRASIIAPVFLQEPLRVCAIATRFGWKEE</sequence>
<comment type="caution">
    <text evidence="1">The sequence shown here is derived from an EMBL/GenBank/DDBJ whole genome shotgun (WGS) entry which is preliminary data.</text>
</comment>
<protein>
    <submittedName>
        <fullName evidence="1">Uncharacterized protein</fullName>
    </submittedName>
</protein>
<dbReference type="Proteomes" id="UP001175211">
    <property type="component" value="Unassembled WGS sequence"/>
</dbReference>
<accession>A0AA39JX43</accession>
<dbReference type="RefSeq" id="XP_060327403.1">
    <property type="nucleotide sequence ID" value="XM_060466528.1"/>
</dbReference>
<feature type="non-terminal residue" evidence="1">
    <location>
        <position position="79"/>
    </location>
</feature>
<gene>
    <name evidence="1" type="ORF">EV420DRAFT_1228744</name>
</gene>
<organism evidence="1 2">
    <name type="scientific">Armillaria tabescens</name>
    <name type="common">Ringless honey mushroom</name>
    <name type="synonym">Agaricus tabescens</name>
    <dbReference type="NCBI Taxonomy" id="1929756"/>
    <lineage>
        <taxon>Eukaryota</taxon>
        <taxon>Fungi</taxon>
        <taxon>Dikarya</taxon>
        <taxon>Basidiomycota</taxon>
        <taxon>Agaricomycotina</taxon>
        <taxon>Agaricomycetes</taxon>
        <taxon>Agaricomycetidae</taxon>
        <taxon>Agaricales</taxon>
        <taxon>Marasmiineae</taxon>
        <taxon>Physalacriaceae</taxon>
        <taxon>Desarmillaria</taxon>
    </lineage>
</organism>
<reference evidence="1" key="1">
    <citation type="submission" date="2023-06" db="EMBL/GenBank/DDBJ databases">
        <authorList>
            <consortium name="Lawrence Berkeley National Laboratory"/>
            <person name="Ahrendt S."/>
            <person name="Sahu N."/>
            <person name="Indic B."/>
            <person name="Wong-Bajracharya J."/>
            <person name="Merenyi Z."/>
            <person name="Ke H.-M."/>
            <person name="Monk M."/>
            <person name="Kocsube S."/>
            <person name="Drula E."/>
            <person name="Lipzen A."/>
            <person name="Balint B."/>
            <person name="Henrissat B."/>
            <person name="Andreopoulos B."/>
            <person name="Martin F.M."/>
            <person name="Harder C.B."/>
            <person name="Rigling D."/>
            <person name="Ford K.L."/>
            <person name="Foster G.D."/>
            <person name="Pangilinan J."/>
            <person name="Papanicolaou A."/>
            <person name="Barry K."/>
            <person name="LaButti K."/>
            <person name="Viragh M."/>
            <person name="Koriabine M."/>
            <person name="Yan M."/>
            <person name="Riley R."/>
            <person name="Champramary S."/>
            <person name="Plett K.L."/>
            <person name="Tsai I.J."/>
            <person name="Slot J."/>
            <person name="Sipos G."/>
            <person name="Plett J."/>
            <person name="Nagy L.G."/>
            <person name="Grigoriev I.V."/>
        </authorList>
    </citation>
    <scope>NUCLEOTIDE SEQUENCE</scope>
    <source>
        <strain evidence="1">CCBAS 213</strain>
    </source>
</reference>
<proteinExistence type="predicted"/>
<feature type="non-terminal residue" evidence="1">
    <location>
        <position position="1"/>
    </location>
</feature>
<evidence type="ECO:0000313" key="1">
    <source>
        <dbReference type="EMBL" id="KAK0450532.1"/>
    </source>
</evidence>